<protein>
    <recommendedName>
        <fullName evidence="3">ACT domain-containing protein</fullName>
    </recommendedName>
</protein>
<sequence length="71" mass="8149">MACNLKSPSILHTRYNWLATPKTEHLTMKIRNEPGSIEHLQQVLKAKGISFLSFHVESKGQDDLELFLDIE</sequence>
<comment type="caution">
    <text evidence="1">The sequence shown here is derived from an EMBL/GenBank/DDBJ whole genome shotgun (WGS) entry which is preliminary data.</text>
</comment>
<keyword evidence="2" id="KW-1185">Reference proteome</keyword>
<dbReference type="EMBL" id="CAJVCE010000014">
    <property type="protein sequence ID" value="CAG7649881.1"/>
    <property type="molecule type" value="Genomic_DNA"/>
</dbReference>
<proteinExistence type="predicted"/>
<evidence type="ECO:0000313" key="1">
    <source>
        <dbReference type="EMBL" id="CAG7649881.1"/>
    </source>
</evidence>
<name>A0ABM8VMG8_9BACL</name>
<gene>
    <name evidence="1" type="ORF">PAECIP111802_04582</name>
</gene>
<reference evidence="1 2" key="1">
    <citation type="submission" date="2021-06" db="EMBL/GenBank/DDBJ databases">
        <authorList>
            <person name="Criscuolo A."/>
        </authorList>
    </citation>
    <scope>NUCLEOTIDE SEQUENCE [LARGE SCALE GENOMIC DNA]</scope>
    <source>
        <strain evidence="2">CIP 111802</strain>
    </source>
</reference>
<organism evidence="1 2">
    <name type="scientific">Paenibacillus allorhizosphaerae</name>
    <dbReference type="NCBI Taxonomy" id="2849866"/>
    <lineage>
        <taxon>Bacteria</taxon>
        <taxon>Bacillati</taxon>
        <taxon>Bacillota</taxon>
        <taxon>Bacilli</taxon>
        <taxon>Bacillales</taxon>
        <taxon>Paenibacillaceae</taxon>
        <taxon>Paenibacillus</taxon>
    </lineage>
</organism>
<dbReference type="Proteomes" id="UP000730618">
    <property type="component" value="Unassembled WGS sequence"/>
</dbReference>
<accession>A0ABM8VMG8</accession>
<evidence type="ECO:0008006" key="3">
    <source>
        <dbReference type="Google" id="ProtNLM"/>
    </source>
</evidence>
<evidence type="ECO:0000313" key="2">
    <source>
        <dbReference type="Proteomes" id="UP000730618"/>
    </source>
</evidence>